<name>A0A7R9KMP4_9ACAR</name>
<reference evidence="10" key="1">
    <citation type="submission" date="2020-11" db="EMBL/GenBank/DDBJ databases">
        <authorList>
            <person name="Tran Van P."/>
        </authorList>
    </citation>
    <scope>NUCLEOTIDE SEQUENCE</scope>
</reference>
<dbReference type="Proteomes" id="UP000759131">
    <property type="component" value="Unassembled WGS sequence"/>
</dbReference>
<keyword evidence="2" id="KW-0723">Serine/threonine-protein kinase</keyword>
<dbReference type="Gene3D" id="3.80.10.10">
    <property type="entry name" value="Ribonuclease Inhibitor"/>
    <property type="match status" value="3"/>
</dbReference>
<dbReference type="Pfam" id="PF00069">
    <property type="entry name" value="Pkinase"/>
    <property type="match status" value="1"/>
</dbReference>
<gene>
    <name evidence="10" type="ORF">OSB1V03_LOCUS6093</name>
</gene>
<evidence type="ECO:0000256" key="2">
    <source>
        <dbReference type="ARBA" id="ARBA00022527"/>
    </source>
</evidence>
<dbReference type="PANTHER" id="PTHR11042">
    <property type="entry name" value="EUKARYOTIC TRANSLATION INITIATION FACTOR 2-ALPHA KINASE EIF2-ALPHA KINASE -RELATED"/>
    <property type="match status" value="1"/>
</dbReference>
<sequence>MVNNNLTTNIVVNHNGEQELELVDNTFNTNTESIPSPLLQPNPLLTDDTNNSFADYNNELNKNYYHEQFEELEKIGRGGFGTVYKVMHKLDGNVYAIKVISLIKTSDEHKYRVLNEVKSLATVRSQYVVQYYNSWLDDYSNQLYIQMEFCPQSLRSLLKDKGLAFGRQSAEPMNVYEYYISCEIFKELLQCVQYLHELSPQIIHRDLNPDNVLIVYNTNAENNCFIKLCDFGLATLHNPDKHYRTKYKHTCDVGTLRYEAPEVANKKYGHKSDVYSLALIGGEIFDLELYERTLNTYPSDHMLKAWVVCLHRMLQSMMSFPIWDDRPECRQVLAKYNEWSIEKTYVVENKDFNKCELKDSFARFGDDLCELLLSYLTASEKFSCECVCKQWQRLVFNSITKLVVGVTGSWVSQETRPVNMTALEVALRKCVFISTIEVNHISNTDREVVFQLIVNCPKLDFLDMNRLRQTTNTFEGLSENQIKHLSIDYTILRQKSYVKELAKIINKYMNCLQSLKVTAFGGKQMVTPDTIESFDDSIVTTFSRYIHCLINLKQLVINSTITLEDNVTNPLREMCEKCSNIEILVLNIRCKNTGSVDQLFLAINSLKKLKGLTISIYGRHLDNNELMIRSQQLADCRQLRRLTMRFVSLNREFSGQFFVDIGQHLPRLQHLNINDIDLRDSHTVPALSQLSHLRSINMNSMIRFTDQEMWTFVRQMCCVTTVCHNQIRHRLRKNVKRSNGDRGNPYESRKKIKTDQRAEPLISTSGPSGNGIVVNVGEIAIQNPHSISWYKCVAKIPMRRAIGQIVAKYARVVSLNAVIRSVHTDCIKMLCQKCGPDCQFLTIHSLNKLQITRSEARLVAKKCPELRELHVTAHGMITIDELDIELLLRRLPSIVSFKLNAPIAGQYCGDVFVRMNTGVKAIETSGDLFNARAICQLGLKGANKLRELAISRFDPNCMDKIVVCFKQIRVLTIDVRSGVVDRHQEFDLQPLFESISRLADLKELSLTLSDNCSDIDYLTVEGLRECRKLKALNITNGDLEEDCVYSIAKNIPKLRKLSLNWCEFLVEESDTLMACLVWIKDMRRLSELSLKGNEEVTDSEFEWLITNCRKINRIDVSDTDQITADAICQCIDVCRQQPNRSIEAVFSHNLKTSVDELNLTIF</sequence>
<accession>A0A7R9KMP4</accession>
<dbReference type="GO" id="GO:0005737">
    <property type="term" value="C:cytoplasm"/>
    <property type="evidence" value="ECO:0007669"/>
    <property type="project" value="TreeGrafter"/>
</dbReference>
<dbReference type="EMBL" id="OC857805">
    <property type="protein sequence ID" value="CAD7625660.1"/>
    <property type="molecule type" value="Genomic_DNA"/>
</dbReference>
<evidence type="ECO:0000313" key="10">
    <source>
        <dbReference type="EMBL" id="CAD7625660.1"/>
    </source>
</evidence>
<evidence type="ECO:0000256" key="5">
    <source>
        <dbReference type="ARBA" id="ARBA00022777"/>
    </source>
</evidence>
<evidence type="ECO:0000256" key="4">
    <source>
        <dbReference type="ARBA" id="ARBA00022741"/>
    </source>
</evidence>
<keyword evidence="5" id="KW-0418">Kinase</keyword>
<evidence type="ECO:0000313" key="11">
    <source>
        <dbReference type="Proteomes" id="UP000759131"/>
    </source>
</evidence>
<dbReference type="InterPro" id="IPR036047">
    <property type="entry name" value="F-box-like_dom_sf"/>
</dbReference>
<keyword evidence="4 7" id="KW-0547">Nucleotide-binding</keyword>
<dbReference type="InterPro" id="IPR000719">
    <property type="entry name" value="Prot_kinase_dom"/>
</dbReference>
<keyword evidence="6 7" id="KW-0067">ATP-binding</keyword>
<dbReference type="GO" id="GO:0004694">
    <property type="term" value="F:eukaryotic translation initiation factor 2alpha kinase activity"/>
    <property type="evidence" value="ECO:0007669"/>
    <property type="project" value="TreeGrafter"/>
</dbReference>
<proteinExistence type="predicted"/>
<dbReference type="PROSITE" id="PS50011">
    <property type="entry name" value="PROTEIN_KINASE_DOM"/>
    <property type="match status" value="1"/>
</dbReference>
<feature type="domain" description="Protein kinase" evidence="9">
    <location>
        <begin position="69"/>
        <end position="362"/>
    </location>
</feature>
<dbReference type="EC" id="2.7.11.1" evidence="1"/>
<dbReference type="PROSITE" id="PS00107">
    <property type="entry name" value="PROTEIN_KINASE_ATP"/>
    <property type="match status" value="1"/>
</dbReference>
<dbReference type="InterPro" id="IPR050339">
    <property type="entry name" value="CC_SR_Kinase"/>
</dbReference>
<dbReference type="SUPFAM" id="SSF81383">
    <property type="entry name" value="F-box domain"/>
    <property type="match status" value="1"/>
</dbReference>
<evidence type="ECO:0000256" key="6">
    <source>
        <dbReference type="ARBA" id="ARBA00022840"/>
    </source>
</evidence>
<evidence type="ECO:0000259" key="9">
    <source>
        <dbReference type="PROSITE" id="PS50011"/>
    </source>
</evidence>
<dbReference type="SUPFAM" id="SSF52047">
    <property type="entry name" value="RNI-like"/>
    <property type="match status" value="2"/>
</dbReference>
<evidence type="ECO:0000256" key="1">
    <source>
        <dbReference type="ARBA" id="ARBA00012513"/>
    </source>
</evidence>
<protein>
    <recommendedName>
        <fullName evidence="1">non-specific serine/threonine protein kinase</fullName>
        <ecNumber evidence="1">2.7.11.1</ecNumber>
    </recommendedName>
</protein>
<evidence type="ECO:0000256" key="3">
    <source>
        <dbReference type="ARBA" id="ARBA00022679"/>
    </source>
</evidence>
<evidence type="ECO:0000256" key="8">
    <source>
        <dbReference type="SAM" id="MobiDB-lite"/>
    </source>
</evidence>
<dbReference type="PANTHER" id="PTHR11042:SF160">
    <property type="entry name" value="EUKARYOTIC TRANSLATION INITIATION FACTOR 2-ALPHA KINASE 1"/>
    <property type="match status" value="1"/>
</dbReference>
<keyword evidence="11" id="KW-1185">Reference proteome</keyword>
<keyword evidence="3" id="KW-0808">Transferase</keyword>
<dbReference type="Gene3D" id="3.30.200.20">
    <property type="entry name" value="Phosphorylase Kinase, domain 1"/>
    <property type="match status" value="1"/>
</dbReference>
<dbReference type="EMBL" id="CAJPIZ010003230">
    <property type="protein sequence ID" value="CAG2106090.1"/>
    <property type="molecule type" value="Genomic_DNA"/>
</dbReference>
<dbReference type="AlphaFoldDB" id="A0A7R9KMP4"/>
<dbReference type="SUPFAM" id="SSF56112">
    <property type="entry name" value="Protein kinase-like (PK-like)"/>
    <property type="match status" value="1"/>
</dbReference>
<evidence type="ECO:0000256" key="7">
    <source>
        <dbReference type="PROSITE-ProRule" id="PRU10141"/>
    </source>
</evidence>
<dbReference type="InterPro" id="IPR017441">
    <property type="entry name" value="Protein_kinase_ATP_BS"/>
</dbReference>
<dbReference type="InterPro" id="IPR032675">
    <property type="entry name" value="LRR_dom_sf"/>
</dbReference>
<feature type="region of interest" description="Disordered" evidence="8">
    <location>
        <begin position="734"/>
        <end position="761"/>
    </location>
</feature>
<dbReference type="OrthoDB" id="4062651at2759"/>
<dbReference type="Gene3D" id="1.10.510.10">
    <property type="entry name" value="Transferase(Phosphotransferase) domain 1"/>
    <property type="match status" value="1"/>
</dbReference>
<feature type="binding site" evidence="7">
    <location>
        <position position="98"/>
    </location>
    <ligand>
        <name>ATP</name>
        <dbReference type="ChEBI" id="CHEBI:30616"/>
    </ligand>
</feature>
<dbReference type="InterPro" id="IPR011009">
    <property type="entry name" value="Kinase-like_dom_sf"/>
</dbReference>
<dbReference type="GO" id="GO:0005524">
    <property type="term" value="F:ATP binding"/>
    <property type="evidence" value="ECO:0007669"/>
    <property type="project" value="UniProtKB-UniRule"/>
</dbReference>
<organism evidence="10">
    <name type="scientific">Medioppia subpectinata</name>
    <dbReference type="NCBI Taxonomy" id="1979941"/>
    <lineage>
        <taxon>Eukaryota</taxon>
        <taxon>Metazoa</taxon>
        <taxon>Ecdysozoa</taxon>
        <taxon>Arthropoda</taxon>
        <taxon>Chelicerata</taxon>
        <taxon>Arachnida</taxon>
        <taxon>Acari</taxon>
        <taxon>Acariformes</taxon>
        <taxon>Sarcoptiformes</taxon>
        <taxon>Oribatida</taxon>
        <taxon>Brachypylina</taxon>
        <taxon>Oppioidea</taxon>
        <taxon>Oppiidae</taxon>
        <taxon>Medioppia</taxon>
    </lineage>
</organism>
<dbReference type="GO" id="GO:0005634">
    <property type="term" value="C:nucleus"/>
    <property type="evidence" value="ECO:0007669"/>
    <property type="project" value="TreeGrafter"/>
</dbReference>
<feature type="compositionally biased region" description="Basic and acidic residues" evidence="8">
    <location>
        <begin position="747"/>
        <end position="758"/>
    </location>
</feature>